<dbReference type="InterPro" id="IPR036872">
    <property type="entry name" value="CH_dom_sf"/>
</dbReference>
<sequence length="183" mass="20333">MVEMHNYVPANSLQQKLSNWSHLNRKVLNKLNISVPDDLMRKIVQCPRCGGVGAQFVEAAAGGVTEAQEAGAGSSGWQWLHGCAFVPEGPRGWCPLPPGRRRVRGGGELAARPPGYNQAQQSYPNFVLQIAEKQQELLAWQETVQILQMKRETEAESMRNPSSTLMLLTQRNTVKSPPLEESW</sequence>
<name>G5AUG2_HETGA</name>
<feature type="compositionally biased region" description="Polar residues" evidence="1">
    <location>
        <begin position="159"/>
        <end position="175"/>
    </location>
</feature>
<reference evidence="3 4" key="1">
    <citation type="journal article" date="2011" name="Nature">
        <title>Genome sequencing reveals insights into physiology and longevity of the naked mole rat.</title>
        <authorList>
            <person name="Kim E.B."/>
            <person name="Fang X."/>
            <person name="Fushan A.A."/>
            <person name="Huang Z."/>
            <person name="Lobanov A.V."/>
            <person name="Han L."/>
            <person name="Marino S.M."/>
            <person name="Sun X."/>
            <person name="Turanov A.A."/>
            <person name="Yang P."/>
            <person name="Yim S.H."/>
            <person name="Zhao X."/>
            <person name="Kasaikina M.V."/>
            <person name="Stoletzki N."/>
            <person name="Peng C."/>
            <person name="Polak P."/>
            <person name="Xiong Z."/>
            <person name="Kiezun A."/>
            <person name="Zhu Y."/>
            <person name="Chen Y."/>
            <person name="Kryukov G.V."/>
            <person name="Zhang Q."/>
            <person name="Peshkin L."/>
            <person name="Yang L."/>
            <person name="Bronson R.T."/>
            <person name="Buffenstein R."/>
            <person name="Wang B."/>
            <person name="Han C."/>
            <person name="Li Q."/>
            <person name="Chen L."/>
            <person name="Zhao W."/>
            <person name="Sunyaev S.R."/>
            <person name="Park T.J."/>
            <person name="Zhang G."/>
            <person name="Wang J."/>
            <person name="Gladyshev V.N."/>
        </authorList>
    </citation>
    <scope>NUCLEOTIDE SEQUENCE [LARGE SCALE GENOMIC DNA]</scope>
</reference>
<dbReference type="EMBL" id="JH167030">
    <property type="protein sequence ID" value="EHB00673.1"/>
    <property type="molecule type" value="Genomic_DNA"/>
</dbReference>
<dbReference type="GO" id="GO:0005930">
    <property type="term" value="C:axoneme"/>
    <property type="evidence" value="ECO:0007669"/>
    <property type="project" value="TreeGrafter"/>
</dbReference>
<gene>
    <name evidence="3" type="ORF">GW7_12016</name>
</gene>
<dbReference type="InterPro" id="IPR052111">
    <property type="entry name" value="Spermatogenesis_Ciliary_MAP"/>
</dbReference>
<dbReference type="PANTHER" id="PTHR12509:SF16">
    <property type="entry name" value="SPERM FLAGELLAR PROTEIN 1"/>
    <property type="match status" value="1"/>
</dbReference>
<dbReference type="STRING" id="10181.G5AUG2"/>
<keyword evidence="3" id="KW-0969">Cilium</keyword>
<dbReference type="GO" id="GO:0008017">
    <property type="term" value="F:microtubule binding"/>
    <property type="evidence" value="ECO:0007669"/>
    <property type="project" value="TreeGrafter"/>
</dbReference>
<proteinExistence type="predicted"/>
<evidence type="ECO:0000313" key="3">
    <source>
        <dbReference type="EMBL" id="EHB00673.1"/>
    </source>
</evidence>
<organism evidence="3 4">
    <name type="scientific">Heterocephalus glaber</name>
    <name type="common">Naked mole rat</name>
    <dbReference type="NCBI Taxonomy" id="10181"/>
    <lineage>
        <taxon>Eukaryota</taxon>
        <taxon>Metazoa</taxon>
        <taxon>Chordata</taxon>
        <taxon>Craniata</taxon>
        <taxon>Vertebrata</taxon>
        <taxon>Euteleostomi</taxon>
        <taxon>Mammalia</taxon>
        <taxon>Eutheria</taxon>
        <taxon>Euarchontoglires</taxon>
        <taxon>Glires</taxon>
        <taxon>Rodentia</taxon>
        <taxon>Hystricomorpha</taxon>
        <taxon>Bathyergidae</taxon>
        <taxon>Heterocephalus</taxon>
    </lineage>
</organism>
<dbReference type="InParanoid" id="G5AUG2"/>
<evidence type="ECO:0000313" key="4">
    <source>
        <dbReference type="Proteomes" id="UP000006813"/>
    </source>
</evidence>
<dbReference type="Gene3D" id="1.10.418.10">
    <property type="entry name" value="Calponin-like domain"/>
    <property type="match status" value="1"/>
</dbReference>
<dbReference type="Pfam" id="PF06294">
    <property type="entry name" value="CH_2"/>
    <property type="match status" value="1"/>
</dbReference>
<protein>
    <submittedName>
        <fullName evidence="3">Sperm flagellar protein 1</fullName>
    </submittedName>
</protein>
<evidence type="ECO:0000259" key="2">
    <source>
        <dbReference type="Pfam" id="PF06294"/>
    </source>
</evidence>
<keyword evidence="3" id="KW-0966">Cell projection</keyword>
<dbReference type="InterPro" id="IPR010441">
    <property type="entry name" value="CH_2"/>
</dbReference>
<feature type="domain" description="CH-like" evidence="2">
    <location>
        <begin position="2"/>
        <end position="46"/>
    </location>
</feature>
<evidence type="ECO:0000256" key="1">
    <source>
        <dbReference type="SAM" id="MobiDB-lite"/>
    </source>
</evidence>
<keyword evidence="3" id="KW-0282">Flagellum</keyword>
<dbReference type="PANTHER" id="PTHR12509">
    <property type="entry name" value="SPERMATOGENESIS-ASSOCIATED 4-RELATED"/>
    <property type="match status" value="1"/>
</dbReference>
<dbReference type="AlphaFoldDB" id="G5AUG2"/>
<dbReference type="Proteomes" id="UP000006813">
    <property type="component" value="Unassembled WGS sequence"/>
</dbReference>
<accession>G5AUG2</accession>
<dbReference type="GO" id="GO:0051493">
    <property type="term" value="P:regulation of cytoskeleton organization"/>
    <property type="evidence" value="ECO:0007669"/>
    <property type="project" value="TreeGrafter"/>
</dbReference>
<feature type="region of interest" description="Disordered" evidence="1">
    <location>
        <begin position="153"/>
        <end position="183"/>
    </location>
</feature>